<comment type="similarity">
    <text evidence="1">Belongs to the carotenoid oxygenase family.</text>
</comment>
<protein>
    <recommendedName>
        <fullName evidence="8">9-cis-epoxycarotenoid dioxygenase</fullName>
    </recommendedName>
</protein>
<comment type="cofactor">
    <cofactor evidence="5">
        <name>Fe(2+)</name>
        <dbReference type="ChEBI" id="CHEBI:29033"/>
    </cofactor>
    <text evidence="5">Binds 1 Fe(2+) ion per subunit.</text>
</comment>
<comment type="caution">
    <text evidence="6">The sequence shown here is derived from an EMBL/GenBank/DDBJ whole genome shotgun (WGS) entry which is preliminary data.</text>
</comment>
<evidence type="ECO:0000256" key="5">
    <source>
        <dbReference type="PIRSR" id="PIRSR604294-1"/>
    </source>
</evidence>
<dbReference type="GO" id="GO:0046872">
    <property type="term" value="F:metal ion binding"/>
    <property type="evidence" value="ECO:0007669"/>
    <property type="project" value="UniProtKB-KW"/>
</dbReference>
<accession>A0A6A4LRF0</accession>
<dbReference type="GO" id="GO:0010436">
    <property type="term" value="F:carotenoid dioxygenase activity"/>
    <property type="evidence" value="ECO:0007669"/>
    <property type="project" value="TreeGrafter"/>
</dbReference>
<keyword evidence="3" id="KW-0223">Dioxygenase</keyword>
<dbReference type="PANTHER" id="PTHR10543">
    <property type="entry name" value="BETA-CAROTENE DIOXYGENASE"/>
    <property type="match status" value="1"/>
</dbReference>
<evidence type="ECO:0000313" key="6">
    <source>
        <dbReference type="EMBL" id="KAE9459061.1"/>
    </source>
</evidence>
<dbReference type="EMBL" id="QEFC01001213">
    <property type="protein sequence ID" value="KAE9459061.1"/>
    <property type="molecule type" value="Genomic_DNA"/>
</dbReference>
<dbReference type="Pfam" id="PF03055">
    <property type="entry name" value="RPE65"/>
    <property type="match status" value="1"/>
</dbReference>
<dbReference type="InterPro" id="IPR004294">
    <property type="entry name" value="Carotenoid_Oase"/>
</dbReference>
<sequence length="267" mass="29812">MVETDLPYSIRITEEGDIETIGRHDFDGKAPVNMTAHPKMDEETGKCSRFDASPPTYVHDFGITEHYAIFPDIVLEMAPMDMIMLQGCQSGIIIVATNALKIENFFHNLDKVHFSLEKLRIDMKTGEITRSVLSKRSLELGSTNVSYAGKKNRYVYMAVCEQVPKMSGVVKIDLELGREVAFRSYGGSCFGGEVLFVGRDTGDDIECDEDDGFVVSYVHNERENESRFVVMDAKSPTLDIVAAVKLPGTVPYGFHGIFLGEKELQMM</sequence>
<evidence type="ECO:0000256" key="3">
    <source>
        <dbReference type="ARBA" id="ARBA00022964"/>
    </source>
</evidence>
<dbReference type="Proteomes" id="UP000428333">
    <property type="component" value="Linkage Group LG05"/>
</dbReference>
<dbReference type="PANTHER" id="PTHR10543:SF58">
    <property type="entry name" value="CAROTENOID CLEAVAGE DIOXYGENASE 4, CHLOROPLASTIC-RELATED"/>
    <property type="match status" value="1"/>
</dbReference>
<keyword evidence="4 5" id="KW-0408">Iron</keyword>
<gene>
    <name evidence="6" type="ORF">C3L33_09037</name>
</gene>
<feature type="non-terminal residue" evidence="6">
    <location>
        <position position="1"/>
    </location>
</feature>
<evidence type="ECO:0000256" key="1">
    <source>
        <dbReference type="ARBA" id="ARBA00006787"/>
    </source>
</evidence>
<evidence type="ECO:0000313" key="7">
    <source>
        <dbReference type="Proteomes" id="UP000428333"/>
    </source>
</evidence>
<dbReference type="OrthoDB" id="1069523at2759"/>
<keyword evidence="3" id="KW-0560">Oxidoreductase</keyword>
<dbReference type="AlphaFoldDB" id="A0A6A4LRF0"/>
<proteinExistence type="inferred from homology"/>
<organism evidence="6 7">
    <name type="scientific">Rhododendron williamsianum</name>
    <dbReference type="NCBI Taxonomy" id="262921"/>
    <lineage>
        <taxon>Eukaryota</taxon>
        <taxon>Viridiplantae</taxon>
        <taxon>Streptophyta</taxon>
        <taxon>Embryophyta</taxon>
        <taxon>Tracheophyta</taxon>
        <taxon>Spermatophyta</taxon>
        <taxon>Magnoliopsida</taxon>
        <taxon>eudicotyledons</taxon>
        <taxon>Gunneridae</taxon>
        <taxon>Pentapetalae</taxon>
        <taxon>asterids</taxon>
        <taxon>Ericales</taxon>
        <taxon>Ericaceae</taxon>
        <taxon>Ericoideae</taxon>
        <taxon>Rhodoreae</taxon>
        <taxon>Rhododendron</taxon>
    </lineage>
</organism>
<dbReference type="GO" id="GO:0016121">
    <property type="term" value="P:carotene catabolic process"/>
    <property type="evidence" value="ECO:0007669"/>
    <property type="project" value="TreeGrafter"/>
</dbReference>
<dbReference type="GO" id="GO:0009570">
    <property type="term" value="C:chloroplast stroma"/>
    <property type="evidence" value="ECO:0007669"/>
    <property type="project" value="TreeGrafter"/>
</dbReference>
<name>A0A6A4LRF0_9ERIC</name>
<feature type="binding site" evidence="5">
    <location>
        <position position="255"/>
    </location>
    <ligand>
        <name>Fe cation</name>
        <dbReference type="ChEBI" id="CHEBI:24875"/>
        <note>catalytic</note>
    </ligand>
</feature>
<keyword evidence="2 5" id="KW-0479">Metal-binding</keyword>
<evidence type="ECO:0008006" key="8">
    <source>
        <dbReference type="Google" id="ProtNLM"/>
    </source>
</evidence>
<reference evidence="6 7" key="1">
    <citation type="journal article" date="2019" name="Genome Biol. Evol.">
        <title>The Rhododendron genome and chromosomal organization provide insight into shared whole-genome duplications across the heath family (Ericaceae).</title>
        <authorList>
            <person name="Soza V.L."/>
            <person name="Lindsley D."/>
            <person name="Waalkes A."/>
            <person name="Ramage E."/>
            <person name="Patwardhan R.P."/>
            <person name="Burton J.N."/>
            <person name="Adey A."/>
            <person name="Kumar A."/>
            <person name="Qiu R."/>
            <person name="Shendure J."/>
            <person name="Hall B."/>
        </authorList>
    </citation>
    <scope>NUCLEOTIDE SEQUENCE [LARGE SCALE GENOMIC DNA]</scope>
    <source>
        <strain evidence="6">RSF 1966-606</strain>
    </source>
</reference>
<keyword evidence="7" id="KW-1185">Reference proteome</keyword>
<evidence type="ECO:0000256" key="2">
    <source>
        <dbReference type="ARBA" id="ARBA00022723"/>
    </source>
</evidence>
<evidence type="ECO:0000256" key="4">
    <source>
        <dbReference type="ARBA" id="ARBA00023004"/>
    </source>
</evidence>